<evidence type="ECO:0000313" key="8">
    <source>
        <dbReference type="Proteomes" id="UP000835052"/>
    </source>
</evidence>
<accession>A0A8S1H4G6</accession>
<evidence type="ECO:0000256" key="5">
    <source>
        <dbReference type="ARBA" id="ARBA00034808"/>
    </source>
</evidence>
<keyword evidence="3" id="KW-0413">Isomerase</keyword>
<dbReference type="GO" id="GO:0005737">
    <property type="term" value="C:cytoplasm"/>
    <property type="evidence" value="ECO:0007669"/>
    <property type="project" value="TreeGrafter"/>
</dbReference>
<dbReference type="Gene3D" id="1.10.10.10">
    <property type="entry name" value="Winged helix-like DNA-binding domain superfamily/Winged helix DNA-binding domain"/>
    <property type="match status" value="1"/>
</dbReference>
<evidence type="ECO:0000256" key="3">
    <source>
        <dbReference type="ARBA" id="ARBA00023235"/>
    </source>
</evidence>
<evidence type="ECO:0000313" key="7">
    <source>
        <dbReference type="EMBL" id="CAD6190385.1"/>
    </source>
</evidence>
<dbReference type="InterPro" id="IPR036388">
    <property type="entry name" value="WH-like_DNA-bd_sf"/>
</dbReference>
<protein>
    <recommendedName>
        <fullName evidence="5">DNA 3'-5' helicase</fullName>
        <ecNumber evidence="5">5.6.2.4</ecNumber>
    </recommendedName>
</protein>
<dbReference type="EMBL" id="CAJGYM010000015">
    <property type="protein sequence ID" value="CAD6190385.1"/>
    <property type="molecule type" value="Genomic_DNA"/>
</dbReference>
<evidence type="ECO:0000259" key="6">
    <source>
        <dbReference type="Pfam" id="PF16124"/>
    </source>
</evidence>
<dbReference type="OrthoDB" id="10261556at2759"/>
<comment type="catalytic activity">
    <reaction evidence="4">
        <text>Couples ATP hydrolysis with the unwinding of duplex DNA by translocating in the 3'-5' direction.</text>
        <dbReference type="EC" id="5.6.2.4"/>
    </reaction>
</comment>
<dbReference type="Proteomes" id="UP000835052">
    <property type="component" value="Unassembled WGS sequence"/>
</dbReference>
<dbReference type="Pfam" id="PF16124">
    <property type="entry name" value="RecQ_Zn_bind"/>
    <property type="match status" value="1"/>
</dbReference>
<gene>
    <name evidence="7" type="ORF">CAUJ_LOCUS6304</name>
</gene>
<dbReference type="EC" id="5.6.2.4" evidence="5"/>
<name>A0A8S1H4G6_9PELO</name>
<dbReference type="GO" id="GO:0043138">
    <property type="term" value="F:3'-5' DNA helicase activity"/>
    <property type="evidence" value="ECO:0007669"/>
    <property type="project" value="UniProtKB-EC"/>
</dbReference>
<keyword evidence="8" id="KW-1185">Reference proteome</keyword>
<dbReference type="SUPFAM" id="SSF52540">
    <property type="entry name" value="P-loop containing nucleoside triphosphate hydrolases"/>
    <property type="match status" value="1"/>
</dbReference>
<dbReference type="GO" id="GO:0005694">
    <property type="term" value="C:chromosome"/>
    <property type="evidence" value="ECO:0007669"/>
    <property type="project" value="TreeGrafter"/>
</dbReference>
<reference evidence="7" key="1">
    <citation type="submission" date="2020-10" db="EMBL/GenBank/DDBJ databases">
        <authorList>
            <person name="Kikuchi T."/>
        </authorList>
    </citation>
    <scope>NUCLEOTIDE SEQUENCE</scope>
    <source>
        <strain evidence="7">NKZ352</strain>
    </source>
</reference>
<keyword evidence="2" id="KW-0238">DNA-binding</keyword>
<feature type="domain" description="ATP-dependent DNA helicase RecQ zinc-binding" evidence="6">
    <location>
        <begin position="65"/>
        <end position="123"/>
    </location>
</feature>
<organism evidence="7 8">
    <name type="scientific">Caenorhabditis auriculariae</name>
    <dbReference type="NCBI Taxonomy" id="2777116"/>
    <lineage>
        <taxon>Eukaryota</taxon>
        <taxon>Metazoa</taxon>
        <taxon>Ecdysozoa</taxon>
        <taxon>Nematoda</taxon>
        <taxon>Chromadorea</taxon>
        <taxon>Rhabditida</taxon>
        <taxon>Rhabditina</taxon>
        <taxon>Rhabditomorpha</taxon>
        <taxon>Rhabditoidea</taxon>
        <taxon>Rhabditidae</taxon>
        <taxon>Peloderinae</taxon>
        <taxon>Caenorhabditis</taxon>
    </lineage>
</organism>
<dbReference type="GO" id="GO:0000724">
    <property type="term" value="P:double-strand break repair via homologous recombination"/>
    <property type="evidence" value="ECO:0007669"/>
    <property type="project" value="TreeGrafter"/>
</dbReference>
<dbReference type="InterPro" id="IPR032284">
    <property type="entry name" value="RecQ_Zn-bd"/>
</dbReference>
<proteinExistence type="inferred from homology"/>
<dbReference type="GO" id="GO:0009378">
    <property type="term" value="F:four-way junction helicase activity"/>
    <property type="evidence" value="ECO:0007669"/>
    <property type="project" value="TreeGrafter"/>
</dbReference>
<dbReference type="PANTHER" id="PTHR13710">
    <property type="entry name" value="DNA HELICASE RECQ FAMILY MEMBER"/>
    <property type="match status" value="1"/>
</dbReference>
<dbReference type="InterPro" id="IPR027417">
    <property type="entry name" value="P-loop_NTPase"/>
</dbReference>
<evidence type="ECO:0000256" key="1">
    <source>
        <dbReference type="ARBA" id="ARBA00005446"/>
    </source>
</evidence>
<comment type="similarity">
    <text evidence="1">Belongs to the helicase family. RecQ subfamily.</text>
</comment>
<evidence type="ECO:0000256" key="2">
    <source>
        <dbReference type="ARBA" id="ARBA00023125"/>
    </source>
</evidence>
<sequence>MLGEQTVLTSALFGTEEHLRARLLPILRSFISFVHPMLPILRRLESGRAGRDGNPATCLLFYRMADVFKQSTMVQHEKTGIANLYNIVRYATEAGTCRRMRLAEHFEEAWEPSWCQEKCDVCLDSTSSVSKFDVAEEARSAVDIIKENLANAKDGSGRITGNKLAELLSKRLKKDKDFCESLVVFLLLNGFLQEDFHYTVYSVISYVVVGPRWKTLDKKPIMMTISGGSPKKNERKRKIVVQNDSDDDFVVLD</sequence>
<evidence type="ECO:0000256" key="4">
    <source>
        <dbReference type="ARBA" id="ARBA00034617"/>
    </source>
</evidence>
<dbReference type="AlphaFoldDB" id="A0A8S1H4G6"/>
<comment type="caution">
    <text evidence="7">The sequence shown here is derived from an EMBL/GenBank/DDBJ whole genome shotgun (WGS) entry which is preliminary data.</text>
</comment>
<dbReference type="GO" id="GO:0003677">
    <property type="term" value="F:DNA binding"/>
    <property type="evidence" value="ECO:0007669"/>
    <property type="project" value="UniProtKB-KW"/>
</dbReference>
<dbReference type="PANTHER" id="PTHR13710:SF105">
    <property type="entry name" value="ATP-DEPENDENT DNA HELICASE Q1"/>
    <property type="match status" value="1"/>
</dbReference>
<dbReference type="Gene3D" id="3.40.50.300">
    <property type="entry name" value="P-loop containing nucleotide triphosphate hydrolases"/>
    <property type="match status" value="1"/>
</dbReference>